<name>A0ABT9U410_PAEHA</name>
<organism evidence="1 2">
    <name type="scientific">Paenibacillus harenae</name>
    <dbReference type="NCBI Taxonomy" id="306543"/>
    <lineage>
        <taxon>Bacteria</taxon>
        <taxon>Bacillati</taxon>
        <taxon>Bacillota</taxon>
        <taxon>Bacilli</taxon>
        <taxon>Bacillales</taxon>
        <taxon>Paenibacillaceae</taxon>
        <taxon>Paenibacillus</taxon>
    </lineage>
</organism>
<comment type="caution">
    <text evidence="1">The sequence shown here is derived from an EMBL/GenBank/DDBJ whole genome shotgun (WGS) entry which is preliminary data.</text>
</comment>
<dbReference type="Proteomes" id="UP001229346">
    <property type="component" value="Unassembled WGS sequence"/>
</dbReference>
<proteinExistence type="predicted"/>
<dbReference type="Gene3D" id="3.40.50.450">
    <property type="match status" value="1"/>
</dbReference>
<protein>
    <recommendedName>
        <fullName evidence="3">Nucleoside 2-deoxyribosyltransferase</fullName>
    </recommendedName>
</protein>
<evidence type="ECO:0000313" key="2">
    <source>
        <dbReference type="Proteomes" id="UP001229346"/>
    </source>
</evidence>
<evidence type="ECO:0008006" key="3">
    <source>
        <dbReference type="Google" id="ProtNLM"/>
    </source>
</evidence>
<reference evidence="1 2" key="1">
    <citation type="submission" date="2023-07" db="EMBL/GenBank/DDBJ databases">
        <title>Sorghum-associated microbial communities from plants grown in Nebraska, USA.</title>
        <authorList>
            <person name="Schachtman D."/>
        </authorList>
    </citation>
    <scope>NUCLEOTIDE SEQUENCE [LARGE SCALE GENOMIC DNA]</scope>
    <source>
        <strain evidence="1 2">CC482</strain>
    </source>
</reference>
<sequence length="294" mass="33074">MEKKKCFIVTPIGGNNTEIRRHADGVIESANEPILIDHDVELFVSHKMSDPGSITKKILEHILEDDLVIANLTSLNPNVMYELAVRHAVRKPVIVICEFGTSLPFDVSDERTFFYTNDMKGVVELKEALSVAVKHALNDETPDNPIYRASKEINIMKTIEVGENDTLEKYLMNRLDTIEAKVSSMNRNVNDVKVQGNSRKAARTSHDTFISIKIKKGISLIDLTHIIINVEDVSLYENAEVNERITDIETETLLIPGDIVTFRILARVDSISEFKSKINDLEYVVSSHGEIIKA</sequence>
<dbReference type="EMBL" id="JAUSSU010000007">
    <property type="protein sequence ID" value="MDQ0114375.1"/>
    <property type="molecule type" value="Genomic_DNA"/>
</dbReference>
<accession>A0ABT9U410</accession>
<evidence type="ECO:0000313" key="1">
    <source>
        <dbReference type="EMBL" id="MDQ0114375.1"/>
    </source>
</evidence>
<keyword evidence="2" id="KW-1185">Reference proteome</keyword>
<gene>
    <name evidence="1" type="ORF">J2T15_003830</name>
</gene>